<name>A0ABS6CZL4_9FIRM</name>
<evidence type="ECO:0000256" key="2">
    <source>
        <dbReference type="ARBA" id="ARBA00007639"/>
    </source>
</evidence>
<dbReference type="Proteomes" id="UP000723714">
    <property type="component" value="Unassembled WGS sequence"/>
</dbReference>
<keyword evidence="3" id="KW-0732">Signal</keyword>
<protein>
    <submittedName>
        <fullName evidence="5">Substrate-binding domain-containing protein</fullName>
    </submittedName>
</protein>
<feature type="domain" description="Periplasmic binding protein" evidence="4">
    <location>
        <begin position="75"/>
        <end position="298"/>
    </location>
</feature>
<dbReference type="EMBL" id="JABACJ020000001">
    <property type="protein sequence ID" value="MBU3874709.1"/>
    <property type="molecule type" value="Genomic_DNA"/>
</dbReference>
<evidence type="ECO:0000256" key="3">
    <source>
        <dbReference type="SAM" id="SignalP"/>
    </source>
</evidence>
<evidence type="ECO:0000256" key="1">
    <source>
        <dbReference type="ARBA" id="ARBA00004196"/>
    </source>
</evidence>
<reference evidence="5 6" key="1">
    <citation type="submission" date="2021-06" db="EMBL/GenBank/DDBJ databases">
        <title>Faecalicatena sp. nov. isolated from porcine feces.</title>
        <authorList>
            <person name="Oh B.S."/>
            <person name="Lee J.H."/>
        </authorList>
    </citation>
    <scope>NUCLEOTIDE SEQUENCE [LARGE SCALE GENOMIC DNA]</scope>
    <source>
        <strain evidence="5 6">AGMB00832</strain>
    </source>
</reference>
<feature type="signal peptide" evidence="3">
    <location>
        <begin position="1"/>
        <end position="20"/>
    </location>
</feature>
<accession>A0ABS6CZL4</accession>
<evidence type="ECO:0000313" key="5">
    <source>
        <dbReference type="EMBL" id="MBU3874709.1"/>
    </source>
</evidence>
<dbReference type="PANTHER" id="PTHR30036">
    <property type="entry name" value="D-XYLOSE-BINDING PERIPLASMIC PROTEIN"/>
    <property type="match status" value="1"/>
</dbReference>
<dbReference type="PROSITE" id="PS51257">
    <property type="entry name" value="PROKAR_LIPOPROTEIN"/>
    <property type="match status" value="1"/>
</dbReference>
<gene>
    <name evidence="5" type="ORF">HGO97_002630</name>
</gene>
<evidence type="ECO:0000313" key="6">
    <source>
        <dbReference type="Proteomes" id="UP000723714"/>
    </source>
</evidence>
<feature type="chain" id="PRO_5046465158" evidence="3">
    <location>
        <begin position="21"/>
        <end position="382"/>
    </location>
</feature>
<keyword evidence="6" id="KW-1185">Reference proteome</keyword>
<sequence length="382" mass="41549">MKKKALCTLLSIGLVLSLTACGGSSDSSSSASDSSSLAEAFDDYSRPAIAKEDEVSIIYLVSNLTDESNIRCEQQAAIEAAHRGWDYQCINYEKEDNFREYFQNAINQNPTAIIIGVTQSFDSYQDLVAQARDAGIGIYSNDNSVIEGVISNSTMDNKEASKAIMEQVAKDHPDGLNYAVFELGMSEVVTLRADEAKAYADDNSSYKLLDSIDLASTGDLNTAGYTIAQTWLQQYGDSLNFIFCSADTPALSAAEAITQGGDAKGEKTFVSGVDGGSSTWSYIRNNTPLKYTYSQPFEYFTHMTFEVIHDIQVEGLNPGDKDCAISKAGEYMTASGIVTTVDNCPAAGDSIHSVFDYYRESPDAKDAWYTWTDGPGIYEVTD</sequence>
<comment type="subcellular location">
    <subcellularLocation>
        <location evidence="1">Cell envelope</location>
    </subcellularLocation>
</comment>
<comment type="caution">
    <text evidence="5">The sequence shown here is derived from an EMBL/GenBank/DDBJ whole genome shotgun (WGS) entry which is preliminary data.</text>
</comment>
<evidence type="ECO:0000259" key="4">
    <source>
        <dbReference type="Pfam" id="PF13407"/>
    </source>
</evidence>
<dbReference type="Pfam" id="PF13407">
    <property type="entry name" value="Peripla_BP_4"/>
    <property type="match status" value="1"/>
</dbReference>
<dbReference type="InterPro" id="IPR025997">
    <property type="entry name" value="SBP_2_dom"/>
</dbReference>
<comment type="similarity">
    <text evidence="2">Belongs to the bacterial solute-binding protein 2 family.</text>
</comment>
<organism evidence="5 6">
    <name type="scientific">Faecalicatena faecalis</name>
    <dbReference type="NCBI Taxonomy" id="2726362"/>
    <lineage>
        <taxon>Bacteria</taxon>
        <taxon>Bacillati</taxon>
        <taxon>Bacillota</taxon>
        <taxon>Clostridia</taxon>
        <taxon>Lachnospirales</taxon>
        <taxon>Lachnospiraceae</taxon>
        <taxon>Faecalicatena</taxon>
    </lineage>
</organism>
<dbReference type="RefSeq" id="WP_216239134.1">
    <property type="nucleotide sequence ID" value="NZ_JABACJ020000001.1"/>
</dbReference>
<proteinExistence type="inferred from homology"/>
<dbReference type="PANTHER" id="PTHR30036:SF7">
    <property type="entry name" value="ABC TRANSPORTER PERIPLASMIC-BINDING PROTEIN YPHF"/>
    <property type="match status" value="1"/>
</dbReference>
<dbReference type="InterPro" id="IPR050555">
    <property type="entry name" value="Bact_Solute-Bind_Prot2"/>
</dbReference>